<dbReference type="PANTHER" id="PTHR44591">
    <property type="entry name" value="STRESS RESPONSE REGULATOR PROTEIN 1"/>
    <property type="match status" value="1"/>
</dbReference>
<dbReference type="Proteomes" id="UP000179221">
    <property type="component" value="Unassembled WGS sequence"/>
</dbReference>
<evidence type="ECO:0000256" key="3">
    <source>
        <dbReference type="PROSITE-ProRule" id="PRU00169"/>
    </source>
</evidence>
<gene>
    <name evidence="5" type="ORF">A2628_00295</name>
</gene>
<evidence type="ECO:0000313" key="5">
    <source>
        <dbReference type="EMBL" id="OGM25973.1"/>
    </source>
</evidence>
<accession>A0A1F7YF74</accession>
<dbReference type="PANTHER" id="PTHR44591:SF14">
    <property type="entry name" value="PROTEIN PILG"/>
    <property type="match status" value="1"/>
</dbReference>
<comment type="caution">
    <text evidence="5">The sequence shown here is derived from an EMBL/GenBank/DDBJ whole genome shotgun (WGS) entry which is preliminary data.</text>
</comment>
<dbReference type="PROSITE" id="PS50110">
    <property type="entry name" value="RESPONSE_REGULATORY"/>
    <property type="match status" value="1"/>
</dbReference>
<name>A0A1F7YF74_9BACT</name>
<dbReference type="EMBL" id="MGGL01000017">
    <property type="protein sequence ID" value="OGM25973.1"/>
    <property type="molecule type" value="Genomic_DNA"/>
</dbReference>
<evidence type="ECO:0000256" key="1">
    <source>
        <dbReference type="ARBA" id="ARBA00022553"/>
    </source>
</evidence>
<dbReference type="SMART" id="SM00448">
    <property type="entry name" value="REC"/>
    <property type="match status" value="1"/>
</dbReference>
<reference evidence="5 6" key="1">
    <citation type="journal article" date="2016" name="Nat. Commun.">
        <title>Thousands of microbial genomes shed light on interconnected biogeochemical processes in an aquifer system.</title>
        <authorList>
            <person name="Anantharaman K."/>
            <person name="Brown C.T."/>
            <person name="Hug L.A."/>
            <person name="Sharon I."/>
            <person name="Castelle C.J."/>
            <person name="Probst A.J."/>
            <person name="Thomas B.C."/>
            <person name="Singh A."/>
            <person name="Wilkins M.J."/>
            <person name="Karaoz U."/>
            <person name="Brodie E.L."/>
            <person name="Williams K.H."/>
            <person name="Hubbard S.S."/>
            <person name="Banfield J.F."/>
        </authorList>
    </citation>
    <scope>NUCLEOTIDE SEQUENCE [LARGE SCALE GENOMIC DNA]</scope>
</reference>
<evidence type="ECO:0000259" key="4">
    <source>
        <dbReference type="PROSITE" id="PS50110"/>
    </source>
</evidence>
<feature type="domain" description="Response regulatory" evidence="4">
    <location>
        <begin position="8"/>
        <end position="124"/>
    </location>
</feature>
<keyword evidence="2" id="KW-0902">Two-component regulatory system</keyword>
<evidence type="ECO:0000313" key="6">
    <source>
        <dbReference type="Proteomes" id="UP000179221"/>
    </source>
</evidence>
<sequence>MAEEGKKKVLIIEDDPFLLKIYQEKFTGEGFDVVTAEDGVEGLRLAKEGNLNIVILDILIPKLSGVDLLLKLREDDKGKTLPVIALTNLTQPEEQQKVMTLGVKEYLVKSDYTPNQVVEKIRKYI</sequence>
<dbReference type="InterPro" id="IPR011006">
    <property type="entry name" value="CheY-like_superfamily"/>
</dbReference>
<dbReference type="Pfam" id="PF00072">
    <property type="entry name" value="Response_reg"/>
    <property type="match status" value="1"/>
</dbReference>
<dbReference type="GO" id="GO:0000160">
    <property type="term" value="P:phosphorelay signal transduction system"/>
    <property type="evidence" value="ECO:0007669"/>
    <property type="project" value="UniProtKB-KW"/>
</dbReference>
<dbReference type="Gene3D" id="3.40.50.2300">
    <property type="match status" value="1"/>
</dbReference>
<organism evidence="5 6">
    <name type="scientific">Candidatus Woesebacteria bacterium RIFCSPHIGHO2_01_FULL_40_22</name>
    <dbReference type="NCBI Taxonomy" id="1802499"/>
    <lineage>
        <taxon>Bacteria</taxon>
        <taxon>Candidatus Woeseibacteriota</taxon>
    </lineage>
</organism>
<evidence type="ECO:0000256" key="2">
    <source>
        <dbReference type="ARBA" id="ARBA00023012"/>
    </source>
</evidence>
<protein>
    <recommendedName>
        <fullName evidence="4">Response regulatory domain-containing protein</fullName>
    </recommendedName>
</protein>
<dbReference type="InterPro" id="IPR001789">
    <property type="entry name" value="Sig_transdc_resp-reg_receiver"/>
</dbReference>
<dbReference type="SUPFAM" id="SSF52172">
    <property type="entry name" value="CheY-like"/>
    <property type="match status" value="1"/>
</dbReference>
<dbReference type="InterPro" id="IPR050595">
    <property type="entry name" value="Bact_response_regulator"/>
</dbReference>
<dbReference type="AlphaFoldDB" id="A0A1F7YF74"/>
<proteinExistence type="predicted"/>
<feature type="modified residue" description="4-aspartylphosphate" evidence="3">
    <location>
        <position position="57"/>
    </location>
</feature>
<keyword evidence="1 3" id="KW-0597">Phosphoprotein</keyword>